<evidence type="ECO:0000256" key="2">
    <source>
        <dbReference type="ARBA" id="ARBA00022759"/>
    </source>
</evidence>
<evidence type="ECO:0000256" key="3">
    <source>
        <dbReference type="ARBA" id="ARBA00022801"/>
    </source>
</evidence>
<keyword evidence="4" id="KW-0963">Cytoplasm</keyword>
<dbReference type="Proteomes" id="UP000543804">
    <property type="component" value="Unassembled WGS sequence"/>
</dbReference>
<dbReference type="PANTHER" id="PTHR34276">
    <property type="entry name" value="MINI-RIBONUCLEASE 3"/>
    <property type="match status" value="1"/>
</dbReference>
<gene>
    <name evidence="4" type="primary">mrnC</name>
    <name evidence="6" type="ORF">HF878_03405</name>
</gene>
<comment type="cofactor">
    <cofactor evidence="4">
        <name>Mg(2+)</name>
        <dbReference type="ChEBI" id="CHEBI:18420"/>
    </cofactor>
</comment>
<evidence type="ECO:0000313" key="6">
    <source>
        <dbReference type="EMBL" id="NMD98531.1"/>
    </source>
</evidence>
<protein>
    <recommendedName>
        <fullName evidence="4">Mini-ribonuclease 3</fullName>
        <shortName evidence="4">Mini-3</shortName>
        <shortName evidence="4">Mini-RNase 3</shortName>
        <ecNumber evidence="4">3.1.26.-</ecNumber>
    </recommendedName>
    <alternativeName>
        <fullName evidence="4">Mini-RNase III</fullName>
        <shortName evidence="4">Mini-III</shortName>
    </alternativeName>
</protein>
<dbReference type="InterPro" id="IPR008226">
    <property type="entry name" value="Mini3_fam"/>
</dbReference>
<comment type="function">
    <text evidence="4">Involved in correct processing of both the 5' and 3' ends of 23S rRNA precursor. Processes 30S rRNA precursor transcript even in absence of ribonuclease 3 (Rnc); Rnc processes 30S rRNA into smaller rRNA precursors.</text>
</comment>
<dbReference type="HAMAP" id="MF_01468">
    <property type="entry name" value="RNase_Mini_III"/>
    <property type="match status" value="1"/>
</dbReference>
<dbReference type="Pfam" id="PF00636">
    <property type="entry name" value="Ribonuclease_3"/>
    <property type="match status" value="1"/>
</dbReference>
<accession>A0A848BBV2</accession>
<dbReference type="InterPro" id="IPR000999">
    <property type="entry name" value="RNase_III_dom"/>
</dbReference>
<feature type="domain" description="RNase III" evidence="5">
    <location>
        <begin position="38"/>
        <end position="134"/>
    </location>
</feature>
<feature type="active site" evidence="4">
    <location>
        <position position="44"/>
    </location>
</feature>
<comment type="similarity">
    <text evidence="4">Belongs to the MrnC RNase family.</text>
</comment>
<evidence type="ECO:0000256" key="4">
    <source>
        <dbReference type="HAMAP-Rule" id="MF_01468"/>
    </source>
</evidence>
<evidence type="ECO:0000313" key="7">
    <source>
        <dbReference type="Proteomes" id="UP000543804"/>
    </source>
</evidence>
<evidence type="ECO:0000259" key="5">
    <source>
        <dbReference type="Pfam" id="PF00636"/>
    </source>
</evidence>
<dbReference type="AlphaFoldDB" id="A0A848BBV2"/>
<dbReference type="SUPFAM" id="SSF69065">
    <property type="entry name" value="RNase III domain-like"/>
    <property type="match status" value="1"/>
</dbReference>
<dbReference type="Gene3D" id="1.10.1520.10">
    <property type="entry name" value="Ribonuclease III domain"/>
    <property type="match status" value="1"/>
</dbReference>
<evidence type="ECO:0000256" key="1">
    <source>
        <dbReference type="ARBA" id="ARBA00022722"/>
    </source>
</evidence>
<proteinExistence type="inferred from homology"/>
<sequence>MKFEHYKRLVAMMFEPDGAGGAKQRYTELDVRQMSPLVLAYVGDAYFHLFVRTRLLSYEQSKVQALHAFSAQIVSAVWQHRAYLGIEPMLTEEERVIYRRGRNAKSHAPRSASVAEYHSSTGFEALLGSLYLANRDERLYEIAEAAFQVISKAMMHEIHGVPQERPQRAAQEPQEG</sequence>
<dbReference type="RefSeq" id="WP_170077204.1">
    <property type="nucleotide sequence ID" value="NZ_JABAFA010000006.1"/>
</dbReference>
<organism evidence="6 7">
    <name type="scientific">Selenomonas bovis</name>
    <dbReference type="NCBI Taxonomy" id="416586"/>
    <lineage>
        <taxon>Bacteria</taxon>
        <taxon>Bacillati</taxon>
        <taxon>Bacillota</taxon>
        <taxon>Negativicutes</taxon>
        <taxon>Selenomonadales</taxon>
        <taxon>Selenomonadaceae</taxon>
        <taxon>Selenomonas</taxon>
    </lineage>
</organism>
<keyword evidence="4" id="KW-0690">Ribosome biogenesis</keyword>
<dbReference type="GO" id="GO:0004525">
    <property type="term" value="F:ribonuclease III activity"/>
    <property type="evidence" value="ECO:0007669"/>
    <property type="project" value="InterPro"/>
</dbReference>
<comment type="caution">
    <text evidence="6">The sequence shown here is derived from an EMBL/GenBank/DDBJ whole genome shotgun (WGS) entry which is preliminary data.</text>
</comment>
<dbReference type="InterPro" id="IPR036389">
    <property type="entry name" value="RNase_III_sf"/>
</dbReference>
<keyword evidence="2 4" id="KW-0255">Endonuclease</keyword>
<dbReference type="PANTHER" id="PTHR34276:SF1">
    <property type="entry name" value="MINI-RIBONUCLEASE 3"/>
    <property type="match status" value="1"/>
</dbReference>
<dbReference type="EC" id="3.1.26.-" evidence="4"/>
<reference evidence="6 7" key="1">
    <citation type="submission" date="2020-04" db="EMBL/GenBank/DDBJ databases">
        <authorList>
            <person name="Hitch T.C.A."/>
            <person name="Wylensek D."/>
            <person name="Clavel T."/>
        </authorList>
    </citation>
    <scope>NUCLEOTIDE SEQUENCE [LARGE SCALE GENOMIC DNA]</scope>
    <source>
        <strain evidence="6 7">PG-130-P53-12</strain>
    </source>
</reference>
<comment type="subcellular location">
    <subcellularLocation>
        <location evidence="4">Cytoplasm</location>
    </subcellularLocation>
</comment>
<keyword evidence="4" id="KW-0460">Magnesium</keyword>
<keyword evidence="7" id="KW-1185">Reference proteome</keyword>
<dbReference type="GO" id="GO:0005737">
    <property type="term" value="C:cytoplasm"/>
    <property type="evidence" value="ECO:0007669"/>
    <property type="project" value="UniProtKB-SubCell"/>
</dbReference>
<keyword evidence="3 4" id="KW-0378">Hydrolase</keyword>
<name>A0A848BBV2_9FIRM</name>
<keyword evidence="4" id="KW-0699">rRNA-binding</keyword>
<keyword evidence="4" id="KW-0694">RNA-binding</keyword>
<dbReference type="GO" id="GO:0006364">
    <property type="term" value="P:rRNA processing"/>
    <property type="evidence" value="ECO:0007669"/>
    <property type="project" value="UniProtKB-UniRule"/>
</dbReference>
<keyword evidence="1 4" id="KW-0540">Nuclease</keyword>
<dbReference type="EMBL" id="JABAFA010000006">
    <property type="protein sequence ID" value="NMD98531.1"/>
    <property type="molecule type" value="Genomic_DNA"/>
</dbReference>
<dbReference type="GO" id="GO:0019843">
    <property type="term" value="F:rRNA binding"/>
    <property type="evidence" value="ECO:0007669"/>
    <property type="project" value="UniProtKB-UniRule"/>
</dbReference>
<keyword evidence="4" id="KW-0698">rRNA processing</keyword>
<comment type="subunit">
    <text evidence="4">Homodimer.</text>
</comment>